<dbReference type="Proteomes" id="UP000789342">
    <property type="component" value="Unassembled WGS sequence"/>
</dbReference>
<feature type="non-terminal residue" evidence="2">
    <location>
        <position position="131"/>
    </location>
</feature>
<name>A0A9N9JQ44_9GLOM</name>
<proteinExistence type="predicted"/>
<keyword evidence="1" id="KW-0472">Membrane</keyword>
<comment type="caution">
    <text evidence="2">The sequence shown here is derived from an EMBL/GenBank/DDBJ whole genome shotgun (WGS) entry which is preliminary data.</text>
</comment>
<reference evidence="2" key="1">
    <citation type="submission" date="2021-06" db="EMBL/GenBank/DDBJ databases">
        <authorList>
            <person name="Kallberg Y."/>
            <person name="Tangrot J."/>
            <person name="Rosling A."/>
        </authorList>
    </citation>
    <scope>NUCLEOTIDE SEQUENCE</scope>
    <source>
        <strain evidence="2">CL551</strain>
    </source>
</reference>
<feature type="transmembrane region" description="Helical" evidence="1">
    <location>
        <begin position="27"/>
        <end position="50"/>
    </location>
</feature>
<keyword evidence="1" id="KW-0812">Transmembrane</keyword>
<dbReference type="OrthoDB" id="2372055at2759"/>
<keyword evidence="1" id="KW-1133">Transmembrane helix</keyword>
<sequence length="131" mass="14933">DRLPNEPNPTFSTNHNNKKPQKCIARYWSTVFDLNAWSSCLYLLLISPVISSFAFFWVFFTFIGVVISLIFPPVGFFLGIVTVWSWRALGRLEILTVQLCTIATHKSPYLTKSRFHHIIHLPSSGGLLTYG</sequence>
<accession>A0A9N9JQ44</accession>
<dbReference type="AlphaFoldDB" id="A0A9N9JQ44"/>
<gene>
    <name evidence="2" type="ORF">AMORRO_LOCUS18117</name>
</gene>
<dbReference type="EMBL" id="CAJVPV010061165">
    <property type="protein sequence ID" value="CAG8790690.1"/>
    <property type="molecule type" value="Genomic_DNA"/>
</dbReference>
<organism evidence="2 3">
    <name type="scientific">Acaulospora morrowiae</name>
    <dbReference type="NCBI Taxonomy" id="94023"/>
    <lineage>
        <taxon>Eukaryota</taxon>
        <taxon>Fungi</taxon>
        <taxon>Fungi incertae sedis</taxon>
        <taxon>Mucoromycota</taxon>
        <taxon>Glomeromycotina</taxon>
        <taxon>Glomeromycetes</taxon>
        <taxon>Diversisporales</taxon>
        <taxon>Acaulosporaceae</taxon>
        <taxon>Acaulospora</taxon>
    </lineage>
</organism>
<evidence type="ECO:0000313" key="3">
    <source>
        <dbReference type="Proteomes" id="UP000789342"/>
    </source>
</evidence>
<feature type="non-terminal residue" evidence="2">
    <location>
        <position position="1"/>
    </location>
</feature>
<evidence type="ECO:0000256" key="1">
    <source>
        <dbReference type="SAM" id="Phobius"/>
    </source>
</evidence>
<protein>
    <submittedName>
        <fullName evidence="2">12010_t:CDS:1</fullName>
    </submittedName>
</protein>
<feature type="transmembrane region" description="Helical" evidence="1">
    <location>
        <begin position="56"/>
        <end position="84"/>
    </location>
</feature>
<keyword evidence="3" id="KW-1185">Reference proteome</keyword>
<evidence type="ECO:0000313" key="2">
    <source>
        <dbReference type="EMBL" id="CAG8790690.1"/>
    </source>
</evidence>